<keyword evidence="4" id="KW-1185">Reference proteome</keyword>
<dbReference type="PROSITE" id="PS00175">
    <property type="entry name" value="PG_MUTASE"/>
    <property type="match status" value="1"/>
</dbReference>
<protein>
    <submittedName>
        <fullName evidence="3">Phosphoglycerate mutase</fullName>
    </submittedName>
</protein>
<sequence length="216" mass="24893">MVLTMNHKGEKMTEFYLIRHGQTAANVMKMKQGTINNEMTYLNKNGQKQAQTLANNFDISFADRIICSPLHRTEQTTDILNHQAHLPVSFDKRLLEISYGQWDGQKNADLRKIHPDAYNDYWDDVLPIYVKYATDGETFDGVINRVHDFLIDTMHQYPDEKIICVTHGFTVKAAALDVLKPKDPMSLPEPGNTSVTKIIGLSDQEFYLEYYNQKFN</sequence>
<keyword evidence="1" id="KW-0324">Glycolysis</keyword>
<dbReference type="SUPFAM" id="SSF53254">
    <property type="entry name" value="Phosphoglycerate mutase-like"/>
    <property type="match status" value="1"/>
</dbReference>
<dbReference type="EMBL" id="JQCF01000001">
    <property type="protein sequence ID" value="KRO00973.1"/>
    <property type="molecule type" value="Genomic_DNA"/>
</dbReference>
<dbReference type="Pfam" id="PF00300">
    <property type="entry name" value="His_Phos_1"/>
    <property type="match status" value="1"/>
</dbReference>
<dbReference type="PATRIC" id="fig|993692.3.peg.304"/>
<dbReference type="InterPro" id="IPR050275">
    <property type="entry name" value="PGM_Phosphatase"/>
</dbReference>
<keyword evidence="2" id="KW-0413">Isomerase</keyword>
<dbReference type="Gene3D" id="3.40.50.1240">
    <property type="entry name" value="Phosphoglycerate mutase-like"/>
    <property type="match status" value="1"/>
</dbReference>
<dbReference type="AlphaFoldDB" id="A0A0R2LPD6"/>
<name>A0A0R2LPD6_9LACO</name>
<dbReference type="Proteomes" id="UP000051006">
    <property type="component" value="Unassembled WGS sequence"/>
</dbReference>
<dbReference type="STRING" id="993692.IV57_GL000299"/>
<dbReference type="GO" id="GO:0016791">
    <property type="term" value="F:phosphatase activity"/>
    <property type="evidence" value="ECO:0007669"/>
    <property type="project" value="TreeGrafter"/>
</dbReference>
<organism evidence="3 4">
    <name type="scientific">Companilactobacillus kimchiensis</name>
    <dbReference type="NCBI Taxonomy" id="993692"/>
    <lineage>
        <taxon>Bacteria</taxon>
        <taxon>Bacillati</taxon>
        <taxon>Bacillota</taxon>
        <taxon>Bacilli</taxon>
        <taxon>Lactobacillales</taxon>
        <taxon>Lactobacillaceae</taxon>
        <taxon>Companilactobacillus</taxon>
    </lineage>
</organism>
<dbReference type="PANTHER" id="PTHR48100:SF1">
    <property type="entry name" value="HISTIDINE PHOSPHATASE FAMILY PROTEIN-RELATED"/>
    <property type="match status" value="1"/>
</dbReference>
<dbReference type="GO" id="GO:0005737">
    <property type="term" value="C:cytoplasm"/>
    <property type="evidence" value="ECO:0007669"/>
    <property type="project" value="TreeGrafter"/>
</dbReference>
<evidence type="ECO:0000256" key="2">
    <source>
        <dbReference type="ARBA" id="ARBA00023235"/>
    </source>
</evidence>
<comment type="caution">
    <text evidence="3">The sequence shown here is derived from an EMBL/GenBank/DDBJ whole genome shotgun (WGS) entry which is preliminary data.</text>
</comment>
<dbReference type="InterPro" id="IPR001345">
    <property type="entry name" value="PG/BPGM_mutase_AS"/>
</dbReference>
<dbReference type="SMART" id="SM00855">
    <property type="entry name" value="PGAM"/>
    <property type="match status" value="1"/>
</dbReference>
<dbReference type="CDD" id="cd07067">
    <property type="entry name" value="HP_PGM_like"/>
    <property type="match status" value="1"/>
</dbReference>
<evidence type="ECO:0000256" key="1">
    <source>
        <dbReference type="ARBA" id="ARBA00023152"/>
    </source>
</evidence>
<gene>
    <name evidence="3" type="ORF">IV57_GL000299</name>
</gene>
<dbReference type="InterPro" id="IPR029033">
    <property type="entry name" value="His_PPase_superfam"/>
</dbReference>
<reference evidence="3 4" key="1">
    <citation type="journal article" date="2015" name="Genome Announc.">
        <title>Expanding the biotechnology potential of lactobacilli through comparative genomics of 213 strains and associated genera.</title>
        <authorList>
            <person name="Sun Z."/>
            <person name="Harris H.M."/>
            <person name="McCann A."/>
            <person name="Guo C."/>
            <person name="Argimon S."/>
            <person name="Zhang W."/>
            <person name="Yang X."/>
            <person name="Jeffery I.B."/>
            <person name="Cooney J.C."/>
            <person name="Kagawa T.F."/>
            <person name="Liu W."/>
            <person name="Song Y."/>
            <person name="Salvetti E."/>
            <person name="Wrobel A."/>
            <person name="Rasinkangas P."/>
            <person name="Parkhill J."/>
            <person name="Rea M.C."/>
            <person name="O'Sullivan O."/>
            <person name="Ritari J."/>
            <person name="Douillard F.P."/>
            <person name="Paul Ross R."/>
            <person name="Yang R."/>
            <person name="Briner A.E."/>
            <person name="Felis G.E."/>
            <person name="de Vos W.M."/>
            <person name="Barrangou R."/>
            <person name="Klaenhammer T.R."/>
            <person name="Caufield P.W."/>
            <person name="Cui Y."/>
            <person name="Zhang H."/>
            <person name="O'Toole P.W."/>
        </authorList>
    </citation>
    <scope>NUCLEOTIDE SEQUENCE [LARGE SCALE GENOMIC DNA]</scope>
    <source>
        <strain evidence="3 4">DSM 24716</strain>
    </source>
</reference>
<evidence type="ECO:0000313" key="4">
    <source>
        <dbReference type="Proteomes" id="UP000051006"/>
    </source>
</evidence>
<dbReference type="InterPro" id="IPR013078">
    <property type="entry name" value="His_Pase_superF_clade-1"/>
</dbReference>
<evidence type="ECO:0000313" key="3">
    <source>
        <dbReference type="EMBL" id="KRO00973.1"/>
    </source>
</evidence>
<proteinExistence type="predicted"/>
<dbReference type="PANTHER" id="PTHR48100">
    <property type="entry name" value="BROAD-SPECIFICITY PHOSPHATASE YOR283W-RELATED"/>
    <property type="match status" value="1"/>
</dbReference>
<accession>A0A0R2LPD6</accession>